<dbReference type="InterPro" id="IPR050272">
    <property type="entry name" value="Isochorismatase-like_hydrls"/>
</dbReference>
<dbReference type="CDD" id="cd01014">
    <property type="entry name" value="nicotinamidase_related"/>
    <property type="match status" value="1"/>
</dbReference>
<dbReference type="InterPro" id="IPR000868">
    <property type="entry name" value="Isochorismatase-like_dom"/>
</dbReference>
<organism evidence="4 5">
    <name type="scientific">Latilactobacillus fuchuensis DSM 14340 = JCM 11249</name>
    <dbReference type="NCBI Taxonomy" id="1423747"/>
    <lineage>
        <taxon>Bacteria</taxon>
        <taxon>Bacillati</taxon>
        <taxon>Bacillota</taxon>
        <taxon>Bacilli</taxon>
        <taxon>Lactobacillales</taxon>
        <taxon>Lactobacillaceae</taxon>
        <taxon>Latilactobacillus</taxon>
    </lineage>
</organism>
<proteinExistence type="inferred from homology"/>
<evidence type="ECO:0000256" key="2">
    <source>
        <dbReference type="ARBA" id="ARBA00022801"/>
    </source>
</evidence>
<comment type="caution">
    <text evidence="4">The sequence shown here is derived from an EMBL/GenBank/DDBJ whole genome shotgun (WGS) entry which is preliminary data.</text>
</comment>
<dbReference type="eggNOG" id="COG1335">
    <property type="taxonomic scope" value="Bacteria"/>
</dbReference>
<comment type="similarity">
    <text evidence="1">Belongs to the isochorismatase family.</text>
</comment>
<evidence type="ECO:0000313" key="4">
    <source>
        <dbReference type="EMBL" id="KRL60459.1"/>
    </source>
</evidence>
<dbReference type="PANTHER" id="PTHR43540">
    <property type="entry name" value="PEROXYUREIDOACRYLATE/UREIDOACRYLATE AMIDOHYDROLASE-RELATED"/>
    <property type="match status" value="1"/>
</dbReference>
<gene>
    <name evidence="4" type="ORF">FC69_GL001296</name>
</gene>
<dbReference type="OrthoDB" id="9785724at2"/>
<dbReference type="SUPFAM" id="SSF52499">
    <property type="entry name" value="Isochorismatase-like hydrolases"/>
    <property type="match status" value="1"/>
</dbReference>
<sequence length="167" mass="18866">MTELADCLLVIDMQNGVCQGAGPIDHLDGLVTQINQRLTDYRQANRPIIFIQHNDEELIAGTMPWQIIPTLETAATDINVQKTHADSFFKTTLKTILDQKQVTSLEICGAQTEYCIDTTVKVAHHLGYQLQMQSQMTTTFDNQYLSAAATIQFYEGIWQNRFLILIS</sequence>
<dbReference type="InterPro" id="IPR036380">
    <property type="entry name" value="Isochorismatase-like_sf"/>
</dbReference>
<dbReference type="GO" id="GO:0016787">
    <property type="term" value="F:hydrolase activity"/>
    <property type="evidence" value="ECO:0007669"/>
    <property type="project" value="UniProtKB-KW"/>
</dbReference>
<dbReference type="Proteomes" id="UP000051264">
    <property type="component" value="Unassembled WGS sequence"/>
</dbReference>
<reference evidence="4 5" key="1">
    <citation type="journal article" date="2015" name="Genome Announc.">
        <title>Expanding the biotechnology potential of lactobacilli through comparative genomics of 213 strains and associated genera.</title>
        <authorList>
            <person name="Sun Z."/>
            <person name="Harris H.M."/>
            <person name="McCann A."/>
            <person name="Guo C."/>
            <person name="Argimon S."/>
            <person name="Zhang W."/>
            <person name="Yang X."/>
            <person name="Jeffery I.B."/>
            <person name="Cooney J.C."/>
            <person name="Kagawa T.F."/>
            <person name="Liu W."/>
            <person name="Song Y."/>
            <person name="Salvetti E."/>
            <person name="Wrobel A."/>
            <person name="Rasinkangas P."/>
            <person name="Parkhill J."/>
            <person name="Rea M.C."/>
            <person name="O'Sullivan O."/>
            <person name="Ritari J."/>
            <person name="Douillard F.P."/>
            <person name="Paul Ross R."/>
            <person name="Yang R."/>
            <person name="Briner A.E."/>
            <person name="Felis G.E."/>
            <person name="de Vos W.M."/>
            <person name="Barrangou R."/>
            <person name="Klaenhammer T.R."/>
            <person name="Caufield P.W."/>
            <person name="Cui Y."/>
            <person name="Zhang H."/>
            <person name="O'Toole P.W."/>
        </authorList>
    </citation>
    <scope>NUCLEOTIDE SEQUENCE [LARGE SCALE GENOMIC DNA]</scope>
    <source>
        <strain evidence="4 5">DSM 14340</strain>
    </source>
</reference>
<accession>A0A0R1S4U3</accession>
<dbReference type="AlphaFoldDB" id="A0A0R1S4U3"/>
<name>A0A0R1S4U3_9LACO</name>
<feature type="domain" description="Isochorismatase-like" evidence="3">
    <location>
        <begin position="7"/>
        <end position="148"/>
    </location>
</feature>
<dbReference type="PANTHER" id="PTHR43540:SF14">
    <property type="entry name" value="ISOCHORISMATASE"/>
    <property type="match status" value="1"/>
</dbReference>
<evidence type="ECO:0000313" key="5">
    <source>
        <dbReference type="Proteomes" id="UP000051264"/>
    </source>
</evidence>
<dbReference type="EMBL" id="AZEX01000036">
    <property type="protein sequence ID" value="KRL60459.1"/>
    <property type="molecule type" value="Genomic_DNA"/>
</dbReference>
<dbReference type="RefSeq" id="WP_025083801.1">
    <property type="nucleotide sequence ID" value="NZ_AZEX01000036.1"/>
</dbReference>
<dbReference type="Gene3D" id="3.40.50.850">
    <property type="entry name" value="Isochorismatase-like"/>
    <property type="match status" value="1"/>
</dbReference>
<protein>
    <recommendedName>
        <fullName evidence="3">Isochorismatase-like domain-containing protein</fullName>
    </recommendedName>
</protein>
<dbReference type="PATRIC" id="fig|1423747.3.peg.1322"/>
<keyword evidence="2" id="KW-0378">Hydrolase</keyword>
<dbReference type="Pfam" id="PF00857">
    <property type="entry name" value="Isochorismatase"/>
    <property type="match status" value="1"/>
</dbReference>
<dbReference type="STRING" id="1423747.FC69_GL001296"/>
<evidence type="ECO:0000259" key="3">
    <source>
        <dbReference type="Pfam" id="PF00857"/>
    </source>
</evidence>
<evidence type="ECO:0000256" key="1">
    <source>
        <dbReference type="ARBA" id="ARBA00006336"/>
    </source>
</evidence>